<feature type="compositionally biased region" description="Acidic residues" evidence="1">
    <location>
        <begin position="496"/>
        <end position="505"/>
    </location>
</feature>
<reference evidence="3" key="1">
    <citation type="submission" date="2024-10" db="EMBL/GenBank/DDBJ databases">
        <authorList>
            <person name="Ryan C."/>
        </authorList>
    </citation>
    <scope>NUCLEOTIDE SEQUENCE [LARGE SCALE GENOMIC DNA]</scope>
</reference>
<dbReference type="SUPFAM" id="SSF81383">
    <property type="entry name" value="F-box domain"/>
    <property type="match status" value="1"/>
</dbReference>
<dbReference type="SUPFAM" id="SSF52047">
    <property type="entry name" value="RNI-like"/>
    <property type="match status" value="1"/>
</dbReference>
<organism evidence="3 4">
    <name type="scientific">Urochloa decumbens</name>
    <dbReference type="NCBI Taxonomy" id="240449"/>
    <lineage>
        <taxon>Eukaryota</taxon>
        <taxon>Viridiplantae</taxon>
        <taxon>Streptophyta</taxon>
        <taxon>Embryophyta</taxon>
        <taxon>Tracheophyta</taxon>
        <taxon>Spermatophyta</taxon>
        <taxon>Magnoliopsida</taxon>
        <taxon>Liliopsida</taxon>
        <taxon>Poales</taxon>
        <taxon>Poaceae</taxon>
        <taxon>PACMAD clade</taxon>
        <taxon>Panicoideae</taxon>
        <taxon>Panicodae</taxon>
        <taxon>Paniceae</taxon>
        <taxon>Melinidinae</taxon>
        <taxon>Urochloa</taxon>
    </lineage>
</organism>
<dbReference type="InterPro" id="IPR053781">
    <property type="entry name" value="F-box_AtFBL13-like"/>
</dbReference>
<feature type="domain" description="F-box" evidence="2">
    <location>
        <begin position="7"/>
        <end position="44"/>
    </location>
</feature>
<gene>
    <name evidence="3" type="ORF">URODEC1_LOCUS8586</name>
</gene>
<evidence type="ECO:0000313" key="4">
    <source>
        <dbReference type="Proteomes" id="UP001497457"/>
    </source>
</evidence>
<dbReference type="InterPro" id="IPR001810">
    <property type="entry name" value="F-box_dom"/>
</dbReference>
<evidence type="ECO:0000256" key="1">
    <source>
        <dbReference type="SAM" id="MobiDB-lite"/>
    </source>
</evidence>
<sequence length="636" mass="71535">MDGDDRLSALSDDLLRRILHFVPSKESASTSVLSRRWGSLWRSSGAVNLSVRVKERSSYSYQYYELSSAREAADDAFFSCQESFAAAAAAALAAAEAPVSRLTLRVDTDGNDSVIEQFLQHSRDRCTYYGDMVGDVVGDVLSHDAARHVEHLRVALVERLDACRFFSDREIGQNAGIHSLFFLPSAETLRVLDLTRCECDLAPPALATLTRLATLRLRLCSIQPDDLQALLDAAPDLATVHLESVFFKLNRNLSPVHAYQSNHYHQVHVDVNATAEPPVVGLSFRAVTTLVLALCGREGQGGHVNGWAIEVDAPRLRSFVYKGLLRRFLLRSAAPDLARVDLHFLEDQEYRCRRHYDDDYDKERVRVLFWQFVHNFTSARAFKLKVDYDLKDIAATGEARRAKLLCAFPNVVHLELEGVHWPTSKTAAVAIANLLHCCPVVRDLMLNLSTTVLSQSQKGSNYGWSFLGRKDKLDYNKSLDRFMRRTSKTRNTMEDSSGDGDNDDVPDIPGLSGRSFACLQSSLRRVSLQFRLDNSSSSCLGVRLVKFFANNAKVLEEMCVDSGNRRLYEHLKLNVERWATSNLTKACFQHKDPVEGSWEFSRIPIASLDSTTDVERSTTCFTVLPLQRRTRIDRES</sequence>
<dbReference type="CDD" id="cd22160">
    <property type="entry name" value="F-box_AtFBL13-like"/>
    <property type="match status" value="1"/>
</dbReference>
<dbReference type="InterPro" id="IPR036047">
    <property type="entry name" value="F-box-like_dom_sf"/>
</dbReference>
<name>A0ABC8W0D4_9POAL</name>
<accession>A0ABC8W0D4</accession>
<dbReference type="InterPro" id="IPR055302">
    <property type="entry name" value="F-box_dom-containing"/>
</dbReference>
<dbReference type="PANTHER" id="PTHR32141">
    <property type="match status" value="1"/>
</dbReference>
<dbReference type="AlphaFoldDB" id="A0ABC8W0D4"/>
<evidence type="ECO:0000259" key="2">
    <source>
        <dbReference type="Pfam" id="PF00646"/>
    </source>
</evidence>
<protein>
    <recommendedName>
        <fullName evidence="2">F-box domain-containing protein</fullName>
    </recommendedName>
</protein>
<feature type="region of interest" description="Disordered" evidence="1">
    <location>
        <begin position="486"/>
        <end position="505"/>
    </location>
</feature>
<proteinExistence type="predicted"/>
<evidence type="ECO:0000313" key="3">
    <source>
        <dbReference type="EMBL" id="CAL4900245.1"/>
    </source>
</evidence>
<dbReference type="Proteomes" id="UP001497457">
    <property type="component" value="Chromosome 11b"/>
</dbReference>
<dbReference type="PANTHER" id="PTHR32141:SF26">
    <property type="entry name" value="OS08G0328600 PROTEIN"/>
    <property type="match status" value="1"/>
</dbReference>
<dbReference type="EMBL" id="OZ075121">
    <property type="protein sequence ID" value="CAL4900245.1"/>
    <property type="molecule type" value="Genomic_DNA"/>
</dbReference>
<dbReference type="Pfam" id="PF00646">
    <property type="entry name" value="F-box"/>
    <property type="match status" value="1"/>
</dbReference>
<keyword evidence="4" id="KW-1185">Reference proteome</keyword>